<feature type="region of interest" description="Disordered" evidence="1">
    <location>
        <begin position="75"/>
        <end position="105"/>
    </location>
</feature>
<dbReference type="EMBL" id="ASGP02000004">
    <property type="protein sequence ID" value="KAH9511814.1"/>
    <property type="molecule type" value="Genomic_DNA"/>
</dbReference>
<name>A0A922HWM4_DERFA</name>
<feature type="transmembrane region" description="Helical" evidence="2">
    <location>
        <begin position="117"/>
        <end position="139"/>
    </location>
</feature>
<dbReference type="Proteomes" id="UP000790347">
    <property type="component" value="Unassembled WGS sequence"/>
</dbReference>
<evidence type="ECO:0000256" key="2">
    <source>
        <dbReference type="SAM" id="Phobius"/>
    </source>
</evidence>
<organism evidence="3 4">
    <name type="scientific">Dermatophagoides farinae</name>
    <name type="common">American house dust mite</name>
    <dbReference type="NCBI Taxonomy" id="6954"/>
    <lineage>
        <taxon>Eukaryota</taxon>
        <taxon>Metazoa</taxon>
        <taxon>Ecdysozoa</taxon>
        <taxon>Arthropoda</taxon>
        <taxon>Chelicerata</taxon>
        <taxon>Arachnida</taxon>
        <taxon>Acari</taxon>
        <taxon>Acariformes</taxon>
        <taxon>Sarcoptiformes</taxon>
        <taxon>Astigmata</taxon>
        <taxon>Psoroptidia</taxon>
        <taxon>Analgoidea</taxon>
        <taxon>Pyroglyphidae</taxon>
        <taxon>Dermatophagoidinae</taxon>
        <taxon>Dermatophagoides</taxon>
    </lineage>
</organism>
<keyword evidence="4" id="KW-1185">Reference proteome</keyword>
<comment type="caution">
    <text evidence="3">The sequence shown here is derived from an EMBL/GenBank/DDBJ whole genome shotgun (WGS) entry which is preliminary data.</text>
</comment>
<keyword evidence="2" id="KW-0472">Membrane</keyword>
<accession>A0A922HWM4</accession>
<evidence type="ECO:0000313" key="4">
    <source>
        <dbReference type="Proteomes" id="UP000790347"/>
    </source>
</evidence>
<evidence type="ECO:0000313" key="3">
    <source>
        <dbReference type="EMBL" id="KAH9511814.1"/>
    </source>
</evidence>
<gene>
    <name evidence="3" type="ORF">DERF_010241</name>
</gene>
<keyword evidence="2" id="KW-0812">Transmembrane</keyword>
<feature type="transmembrane region" description="Helical" evidence="2">
    <location>
        <begin position="214"/>
        <end position="239"/>
    </location>
</feature>
<keyword evidence="2" id="KW-1133">Transmembrane helix</keyword>
<sequence length="326" mass="36992">MIQFDLNSFRPYCIPLPTNVHQAEINHQNQPSNSSGSQNGSNHSSSSSSSSSSGESGGRNGIYNSQLINLIKSPTLTSASSSPSPPSAPRQRSTTISSQRLQMKKMATKSSFPKRVLYYRIIGPLMMLMIIASISISMLQKCTQQPITSEWKVQSFQIMMITDQNEQEQMINHLIGRFYLKLNILHSISLLCILLIIIYCYVDFVPKKDVDLKYFFHFISIIIVFIVSISTLYASYVAYQRPCSSSNRTICCKIIGSSGSWYSNDQESFETAINMKETSMIAIMVLDLFIAMILMMTTFIYFHDVRQDAARCGYLYRVHNENYIVR</sequence>
<feature type="transmembrane region" description="Helical" evidence="2">
    <location>
        <begin position="184"/>
        <end position="202"/>
    </location>
</feature>
<reference evidence="3" key="1">
    <citation type="submission" date="2013-05" db="EMBL/GenBank/DDBJ databases">
        <authorList>
            <person name="Yim A.K.Y."/>
            <person name="Chan T.F."/>
            <person name="Ji K.M."/>
            <person name="Liu X.Y."/>
            <person name="Zhou J.W."/>
            <person name="Li R.Q."/>
            <person name="Yang K.Y."/>
            <person name="Li J."/>
            <person name="Li M."/>
            <person name="Law P.T.W."/>
            <person name="Wu Y.L."/>
            <person name="Cai Z.L."/>
            <person name="Qin H."/>
            <person name="Bao Y."/>
            <person name="Leung R.K.K."/>
            <person name="Ng P.K.S."/>
            <person name="Zou J."/>
            <person name="Zhong X.J."/>
            <person name="Ran P.X."/>
            <person name="Zhong N.S."/>
            <person name="Liu Z.G."/>
            <person name="Tsui S.K.W."/>
        </authorList>
    </citation>
    <scope>NUCLEOTIDE SEQUENCE</scope>
    <source>
        <strain evidence="3">Derf</strain>
        <tissue evidence="3">Whole organism</tissue>
    </source>
</reference>
<protein>
    <submittedName>
        <fullName evidence="3">Uncharacterized protein</fullName>
    </submittedName>
</protein>
<dbReference type="AlphaFoldDB" id="A0A922HWM4"/>
<feature type="transmembrane region" description="Helical" evidence="2">
    <location>
        <begin position="280"/>
        <end position="302"/>
    </location>
</feature>
<reference evidence="3" key="2">
    <citation type="journal article" date="2022" name="Res Sq">
        <title>Comparative Genomics Reveals Insights into the Divergent Evolution of Astigmatic Mites and Household Pest Adaptations.</title>
        <authorList>
            <person name="Xiong Q."/>
            <person name="Wan A.T.-Y."/>
            <person name="Liu X.-Y."/>
            <person name="Fung C.S.-H."/>
            <person name="Xiao X."/>
            <person name="Malainual N."/>
            <person name="Hou J."/>
            <person name="Wang L."/>
            <person name="Wang M."/>
            <person name="Yang K."/>
            <person name="Cui Y."/>
            <person name="Leung E."/>
            <person name="Nong W."/>
            <person name="Shin S.-K."/>
            <person name="Au S."/>
            <person name="Jeong K.Y."/>
            <person name="Chew F.T."/>
            <person name="Hui J."/>
            <person name="Leung T.F."/>
            <person name="Tungtrongchitr A."/>
            <person name="Zhong N."/>
            <person name="Liu Z."/>
            <person name="Tsui S."/>
        </authorList>
    </citation>
    <scope>NUCLEOTIDE SEQUENCE</scope>
    <source>
        <strain evidence="3">Derf</strain>
        <tissue evidence="3">Whole organism</tissue>
    </source>
</reference>
<feature type="region of interest" description="Disordered" evidence="1">
    <location>
        <begin position="27"/>
        <end position="59"/>
    </location>
</feature>
<feature type="compositionally biased region" description="Low complexity" evidence="1">
    <location>
        <begin position="32"/>
        <end position="54"/>
    </location>
</feature>
<evidence type="ECO:0000256" key="1">
    <source>
        <dbReference type="SAM" id="MobiDB-lite"/>
    </source>
</evidence>
<proteinExistence type="predicted"/>